<dbReference type="Pfam" id="PF10026">
    <property type="entry name" value="DUF2268"/>
    <property type="match status" value="1"/>
</dbReference>
<dbReference type="Proteomes" id="UP000036045">
    <property type="component" value="Unassembled WGS sequence"/>
</dbReference>
<dbReference type="PATRIC" id="fig|1397.4.peg.437"/>
<sequence>MQKLGAVVILFSFLLLISCELKETIKEESESDNIYFTFKHPETDQEYEIVHAYKLYKKYEKRMKEDSATPNFLLFDEEVIEPIVDACYKNAEFFVGNFDLTVKAPENMEEVNNIIKTMDEKQLNKAIQEALLKSSDYIPSEKKTNICIFPIEEDHITQSMDTWGAGMISFYYNNKFYTEEFIKTTIAHEYNHSVWFEKYYKKEEEETVLDRLILEGKAVMFQKLVYPDIDVDNLYYNFKLDFWNKIEPDLQTYDLKRAQEILIGGNGLPYNYGYSEGYNMVRTYLNKHPDITPEEWTGLTSKEIYEEGNYIENYQ</sequence>
<dbReference type="AlphaFoldDB" id="A0A0J1IRE4"/>
<organism evidence="2 3">
    <name type="scientific">Niallia circulans</name>
    <name type="common">Bacillus circulans</name>
    <dbReference type="NCBI Taxonomy" id="1397"/>
    <lineage>
        <taxon>Bacteria</taxon>
        <taxon>Bacillati</taxon>
        <taxon>Bacillota</taxon>
        <taxon>Bacilli</taxon>
        <taxon>Bacillales</taxon>
        <taxon>Bacillaceae</taxon>
        <taxon>Niallia</taxon>
    </lineage>
</organism>
<gene>
    <name evidence="2" type="ORF">ABW02_01960</name>
</gene>
<dbReference type="InterPro" id="IPR018728">
    <property type="entry name" value="DUF2268"/>
</dbReference>
<feature type="domain" description="DUF2268" evidence="1">
    <location>
        <begin position="124"/>
        <end position="305"/>
    </location>
</feature>
<protein>
    <recommendedName>
        <fullName evidence="1">DUF2268 domain-containing protein</fullName>
    </recommendedName>
</protein>
<comment type="caution">
    <text evidence="2">The sequence shown here is derived from an EMBL/GenBank/DDBJ whole genome shotgun (WGS) entry which is preliminary data.</text>
</comment>
<dbReference type="OrthoDB" id="1437293at2"/>
<evidence type="ECO:0000313" key="3">
    <source>
        <dbReference type="Proteomes" id="UP000036045"/>
    </source>
</evidence>
<dbReference type="RefSeq" id="WP_047940218.1">
    <property type="nucleotide sequence ID" value="NZ_LDPH01000001.1"/>
</dbReference>
<keyword evidence="3" id="KW-1185">Reference proteome</keyword>
<evidence type="ECO:0000259" key="1">
    <source>
        <dbReference type="Pfam" id="PF10026"/>
    </source>
</evidence>
<name>A0A0J1IRE4_NIACI</name>
<reference evidence="2 3" key="1">
    <citation type="submission" date="2015-05" db="EMBL/GenBank/DDBJ databases">
        <title>Whole genome sequence and identification of bacterial endophytes from Costus igneus.</title>
        <authorList>
            <person name="Lee Y.P."/>
            <person name="Gan H.M."/>
            <person name="Eng W."/>
            <person name="Wheatley M.S."/>
            <person name="Caraballo A."/>
            <person name="Polter S."/>
            <person name="Savka M.A."/>
            <person name="Hudson A.O."/>
        </authorList>
    </citation>
    <scope>NUCLEOTIDE SEQUENCE [LARGE SCALE GENOMIC DNA]</scope>
    <source>
        <strain evidence="2 3">RIT379</strain>
    </source>
</reference>
<proteinExistence type="predicted"/>
<evidence type="ECO:0000313" key="2">
    <source>
        <dbReference type="EMBL" id="KLV28523.1"/>
    </source>
</evidence>
<dbReference type="PROSITE" id="PS51257">
    <property type="entry name" value="PROKAR_LIPOPROTEIN"/>
    <property type="match status" value="1"/>
</dbReference>
<accession>A0A0J1IRE4</accession>
<dbReference type="EMBL" id="LDPH01000001">
    <property type="protein sequence ID" value="KLV28523.1"/>
    <property type="molecule type" value="Genomic_DNA"/>
</dbReference>